<name>A0AAN9XE43_PSOTE</name>
<keyword evidence="2" id="KW-1185">Reference proteome</keyword>
<dbReference type="PROSITE" id="PS51257">
    <property type="entry name" value="PROKAR_LIPOPROTEIN"/>
    <property type="match status" value="1"/>
</dbReference>
<reference evidence="1 2" key="1">
    <citation type="submission" date="2024-01" db="EMBL/GenBank/DDBJ databases">
        <title>The genomes of 5 underutilized Papilionoideae crops provide insights into root nodulation and disease resistanc.</title>
        <authorList>
            <person name="Jiang F."/>
        </authorList>
    </citation>
    <scope>NUCLEOTIDE SEQUENCE [LARGE SCALE GENOMIC DNA]</scope>
    <source>
        <strain evidence="1">DUOXIRENSHENG_FW03</strain>
        <tissue evidence="1">Leaves</tissue>
    </source>
</reference>
<accession>A0AAN9XE43</accession>
<proteinExistence type="predicted"/>
<dbReference type="EMBL" id="JAYMYS010000006">
    <property type="protein sequence ID" value="KAK7388950.1"/>
    <property type="molecule type" value="Genomic_DNA"/>
</dbReference>
<organism evidence="1 2">
    <name type="scientific">Psophocarpus tetragonolobus</name>
    <name type="common">Winged bean</name>
    <name type="synonym">Dolichos tetragonolobus</name>
    <dbReference type="NCBI Taxonomy" id="3891"/>
    <lineage>
        <taxon>Eukaryota</taxon>
        <taxon>Viridiplantae</taxon>
        <taxon>Streptophyta</taxon>
        <taxon>Embryophyta</taxon>
        <taxon>Tracheophyta</taxon>
        <taxon>Spermatophyta</taxon>
        <taxon>Magnoliopsida</taxon>
        <taxon>eudicotyledons</taxon>
        <taxon>Gunneridae</taxon>
        <taxon>Pentapetalae</taxon>
        <taxon>rosids</taxon>
        <taxon>fabids</taxon>
        <taxon>Fabales</taxon>
        <taxon>Fabaceae</taxon>
        <taxon>Papilionoideae</taxon>
        <taxon>50 kb inversion clade</taxon>
        <taxon>NPAAA clade</taxon>
        <taxon>indigoferoid/millettioid clade</taxon>
        <taxon>Phaseoleae</taxon>
        <taxon>Psophocarpus</taxon>
    </lineage>
</organism>
<gene>
    <name evidence="1" type="ORF">VNO78_23779</name>
</gene>
<protein>
    <submittedName>
        <fullName evidence="1">Uncharacterized protein</fullName>
    </submittedName>
</protein>
<sequence length="154" mass="17107">MIKIFQRDGGNRTVGSKPYRFQVLAQVVGSGCWLLPKPMYNVTDKQVDHSPSSVFFFNFSFSPFNGAVAGITERSMVSLNDPTGICPTIPSIRTLHLMGHPPPIQCMIGSLPTKAKTWNLQFHALPFLITVSLDKWVSLLPRTKSTTNFLILAQ</sequence>
<dbReference type="Proteomes" id="UP001386955">
    <property type="component" value="Unassembled WGS sequence"/>
</dbReference>
<comment type="caution">
    <text evidence="1">The sequence shown here is derived from an EMBL/GenBank/DDBJ whole genome shotgun (WGS) entry which is preliminary data.</text>
</comment>
<dbReference type="AlphaFoldDB" id="A0AAN9XE43"/>
<evidence type="ECO:0000313" key="1">
    <source>
        <dbReference type="EMBL" id="KAK7388950.1"/>
    </source>
</evidence>
<evidence type="ECO:0000313" key="2">
    <source>
        <dbReference type="Proteomes" id="UP001386955"/>
    </source>
</evidence>